<dbReference type="Proteomes" id="UP001157502">
    <property type="component" value="Chromosome 31"/>
</dbReference>
<keyword evidence="2" id="KW-1185">Reference proteome</keyword>
<name>A0ACC2F9Z6_DALPE</name>
<sequence>MRHVDALIEMYPRTLLPLAPFREHATALLDMSPPPAPWVRVRQPVSRARWADGVWGVAELDMLLAALKDFGQGGPSCARDAPLPGYGQKEEAWGRGLFPSVCRRL</sequence>
<organism evidence="1 2">
    <name type="scientific">Dallia pectoralis</name>
    <name type="common">Alaska blackfish</name>
    <dbReference type="NCBI Taxonomy" id="75939"/>
    <lineage>
        <taxon>Eukaryota</taxon>
        <taxon>Metazoa</taxon>
        <taxon>Chordata</taxon>
        <taxon>Craniata</taxon>
        <taxon>Vertebrata</taxon>
        <taxon>Euteleostomi</taxon>
        <taxon>Actinopterygii</taxon>
        <taxon>Neopterygii</taxon>
        <taxon>Teleostei</taxon>
        <taxon>Protacanthopterygii</taxon>
        <taxon>Esociformes</taxon>
        <taxon>Umbridae</taxon>
        <taxon>Dallia</taxon>
    </lineage>
</organism>
<reference evidence="1" key="1">
    <citation type="submission" date="2021-05" db="EMBL/GenBank/DDBJ databases">
        <authorList>
            <person name="Pan Q."/>
            <person name="Jouanno E."/>
            <person name="Zahm M."/>
            <person name="Klopp C."/>
            <person name="Cabau C."/>
            <person name="Louis A."/>
            <person name="Berthelot C."/>
            <person name="Parey E."/>
            <person name="Roest Crollius H."/>
            <person name="Montfort J."/>
            <person name="Robinson-Rechavi M."/>
            <person name="Bouchez O."/>
            <person name="Lampietro C."/>
            <person name="Lopez Roques C."/>
            <person name="Donnadieu C."/>
            <person name="Postlethwait J."/>
            <person name="Bobe J."/>
            <person name="Dillon D."/>
            <person name="Chandos A."/>
            <person name="von Hippel F."/>
            <person name="Guiguen Y."/>
        </authorList>
    </citation>
    <scope>NUCLEOTIDE SEQUENCE</scope>
    <source>
        <strain evidence="1">YG-Jan2019</strain>
    </source>
</reference>
<dbReference type="EMBL" id="CM055758">
    <property type="protein sequence ID" value="KAJ7988097.1"/>
    <property type="molecule type" value="Genomic_DNA"/>
</dbReference>
<gene>
    <name evidence="1" type="ORF">DPEC_G00320090</name>
</gene>
<comment type="caution">
    <text evidence="1">The sequence shown here is derived from an EMBL/GenBank/DDBJ whole genome shotgun (WGS) entry which is preliminary data.</text>
</comment>
<protein>
    <submittedName>
        <fullName evidence="1">Uncharacterized protein</fullName>
    </submittedName>
</protein>
<accession>A0ACC2F9Z6</accession>
<evidence type="ECO:0000313" key="2">
    <source>
        <dbReference type="Proteomes" id="UP001157502"/>
    </source>
</evidence>
<proteinExistence type="predicted"/>
<evidence type="ECO:0000313" key="1">
    <source>
        <dbReference type="EMBL" id="KAJ7988097.1"/>
    </source>
</evidence>